<name>A0ABW5M396_9BACT</name>
<evidence type="ECO:0008006" key="3">
    <source>
        <dbReference type="Google" id="ProtNLM"/>
    </source>
</evidence>
<dbReference type="RefSeq" id="WP_381522986.1">
    <property type="nucleotide sequence ID" value="NZ_JBHULN010000006.1"/>
</dbReference>
<dbReference type="Proteomes" id="UP001597469">
    <property type="component" value="Unassembled WGS sequence"/>
</dbReference>
<protein>
    <recommendedName>
        <fullName evidence="3">DUF4276 family protein</fullName>
    </recommendedName>
</protein>
<organism evidence="1 2">
    <name type="scientific">Spirosoma soli</name>
    <dbReference type="NCBI Taxonomy" id="1770529"/>
    <lineage>
        <taxon>Bacteria</taxon>
        <taxon>Pseudomonadati</taxon>
        <taxon>Bacteroidota</taxon>
        <taxon>Cytophagia</taxon>
        <taxon>Cytophagales</taxon>
        <taxon>Cytophagaceae</taxon>
        <taxon>Spirosoma</taxon>
    </lineage>
</organism>
<evidence type="ECO:0000313" key="2">
    <source>
        <dbReference type="Proteomes" id="UP001597469"/>
    </source>
</evidence>
<proteinExistence type="predicted"/>
<dbReference type="EMBL" id="JBHULN010000006">
    <property type="protein sequence ID" value="MFD2571433.1"/>
    <property type="molecule type" value="Genomic_DNA"/>
</dbReference>
<evidence type="ECO:0000313" key="1">
    <source>
        <dbReference type="EMBL" id="MFD2571433.1"/>
    </source>
</evidence>
<gene>
    <name evidence="1" type="ORF">ACFSUS_12360</name>
</gene>
<reference evidence="2" key="1">
    <citation type="journal article" date="2019" name="Int. J. Syst. Evol. Microbiol.">
        <title>The Global Catalogue of Microorganisms (GCM) 10K type strain sequencing project: providing services to taxonomists for standard genome sequencing and annotation.</title>
        <authorList>
            <consortium name="The Broad Institute Genomics Platform"/>
            <consortium name="The Broad Institute Genome Sequencing Center for Infectious Disease"/>
            <person name="Wu L."/>
            <person name="Ma J."/>
        </authorList>
    </citation>
    <scope>NUCLEOTIDE SEQUENCE [LARGE SCALE GENOMIC DNA]</scope>
    <source>
        <strain evidence="2">KCTC 42805</strain>
    </source>
</reference>
<comment type="caution">
    <text evidence="1">The sequence shown here is derived from an EMBL/GenBank/DDBJ whole genome shotgun (WGS) entry which is preliminary data.</text>
</comment>
<sequence length="209" mass="23709">MKKNLRLDYTLVAEGYAEYSFIPTYLRLMALQFGVQVVPSKLGFKGEKAGKSKVLKEAKAIFTTAIGQGHQLLIVGVDLDEADHEKEQPKHTAECKSLLNSLGKVHENYGNRIIHFVSVQAIEQWMAYQSYRVNIGEKCAPNSLESKSQHELKRRLYGERDNGLVMERVSDKIASAADFDELAKQSRSFAHFHNQVITFLDQYNKTQSI</sequence>
<accession>A0ABW5M396</accession>
<keyword evidence="2" id="KW-1185">Reference proteome</keyword>